<dbReference type="EMBL" id="CP003051">
    <property type="protein sequence ID" value="AGA90471.1"/>
    <property type="molecule type" value="Genomic_DNA"/>
</dbReference>
<dbReference type="EC" id="5.1.99.6" evidence="19"/>
<evidence type="ECO:0000313" key="23">
    <source>
        <dbReference type="Proteomes" id="UP000010816"/>
    </source>
</evidence>
<evidence type="ECO:0000313" key="22">
    <source>
        <dbReference type="EMBL" id="AGA90471.1"/>
    </source>
</evidence>
<keyword evidence="10 17" id="KW-0520">NAD</keyword>
<keyword evidence="9 18" id="KW-0630">Potassium</keyword>
<dbReference type="PANTHER" id="PTHR12592">
    <property type="entry name" value="ATP-DEPENDENT (S)-NAD(P)H-HYDRATE DEHYDRATASE FAMILY MEMBER"/>
    <property type="match status" value="1"/>
</dbReference>
<keyword evidence="22" id="KW-0418">Kinase</keyword>
<accession>L0GWY8</accession>
<keyword evidence="5 18" id="KW-0479">Metal-binding</keyword>
<comment type="similarity">
    <text evidence="4 19">In the C-terminal section; belongs to the NnrD/CARKD family.</text>
</comment>
<dbReference type="GO" id="GO:0046872">
    <property type="term" value="F:metal ion binding"/>
    <property type="evidence" value="ECO:0007669"/>
    <property type="project" value="UniProtKB-UniRule"/>
</dbReference>
<feature type="binding site" evidence="17">
    <location>
        <position position="374"/>
    </location>
    <ligand>
        <name>(6S)-NADPHX</name>
        <dbReference type="ChEBI" id="CHEBI:64076"/>
    </ligand>
</feature>
<evidence type="ECO:0000256" key="12">
    <source>
        <dbReference type="ARBA" id="ARBA00023239"/>
    </source>
</evidence>
<dbReference type="Gene3D" id="3.40.50.10260">
    <property type="entry name" value="YjeF N-terminal domain"/>
    <property type="match status" value="1"/>
</dbReference>
<dbReference type="GO" id="GO:0052856">
    <property type="term" value="F:NAD(P)HX epimerase activity"/>
    <property type="evidence" value="ECO:0007669"/>
    <property type="project" value="UniProtKB-UniRule"/>
</dbReference>
<comment type="function">
    <text evidence="14 19">Bifunctional enzyme that catalyzes the epimerization of the S- and R-forms of NAD(P)HX and the dehydration of the S-form of NAD(P)HX at the expense of ADP, which is converted to AMP. This allows the repair of both epimers of NAD(P)HX, a damaged form of NAD(P)H that is a result of enzymatic or heat-dependent hydration.</text>
</comment>
<dbReference type="eggNOG" id="COG0063">
    <property type="taxonomic scope" value="Bacteria"/>
</dbReference>
<comment type="catalytic activity">
    <reaction evidence="16 17 19">
        <text>(6S)-NADPHX + ADP = AMP + phosphate + NADPH + H(+)</text>
        <dbReference type="Rhea" id="RHEA:32235"/>
        <dbReference type="ChEBI" id="CHEBI:15378"/>
        <dbReference type="ChEBI" id="CHEBI:43474"/>
        <dbReference type="ChEBI" id="CHEBI:57783"/>
        <dbReference type="ChEBI" id="CHEBI:64076"/>
        <dbReference type="ChEBI" id="CHEBI:456215"/>
        <dbReference type="ChEBI" id="CHEBI:456216"/>
        <dbReference type="EC" id="4.2.1.136"/>
    </reaction>
</comment>
<keyword evidence="12 17" id="KW-0456">Lyase</keyword>
<dbReference type="eggNOG" id="COG0062">
    <property type="taxonomic scope" value="Bacteria"/>
</dbReference>
<dbReference type="OrthoDB" id="9806925at2"/>
<evidence type="ECO:0000256" key="8">
    <source>
        <dbReference type="ARBA" id="ARBA00022857"/>
    </source>
</evidence>
<dbReference type="Gene3D" id="3.40.1190.20">
    <property type="match status" value="1"/>
</dbReference>
<dbReference type="NCBIfam" id="TIGR00197">
    <property type="entry name" value="yjeF_nterm"/>
    <property type="match status" value="1"/>
</dbReference>
<evidence type="ECO:0000256" key="4">
    <source>
        <dbReference type="ARBA" id="ARBA00009524"/>
    </source>
</evidence>
<protein>
    <recommendedName>
        <fullName evidence="19">Bifunctional NAD(P)H-hydrate repair enzyme</fullName>
    </recommendedName>
    <alternativeName>
        <fullName evidence="19">Nicotinamide nucleotide repair protein</fullName>
    </alternativeName>
    <domain>
        <recommendedName>
            <fullName evidence="19">ADP-dependent (S)-NAD(P)H-hydrate dehydratase</fullName>
            <ecNumber evidence="19">4.2.1.136</ecNumber>
        </recommendedName>
        <alternativeName>
            <fullName evidence="19">ADP-dependent NAD(P)HX dehydratase</fullName>
        </alternativeName>
    </domain>
    <domain>
        <recommendedName>
            <fullName evidence="19">NAD(P)H-hydrate epimerase</fullName>
            <ecNumber evidence="19">5.1.99.6</ecNumber>
        </recommendedName>
    </domain>
</protein>
<feature type="binding site" evidence="17">
    <location>
        <position position="328"/>
    </location>
    <ligand>
        <name>(6S)-NADPHX</name>
        <dbReference type="ChEBI" id="CHEBI:64076"/>
    </ligand>
</feature>
<keyword evidence="7 17" id="KW-0067">ATP-binding</keyword>
<dbReference type="InterPro" id="IPR017953">
    <property type="entry name" value="Carbohydrate_kinase_pred_CS"/>
</dbReference>
<feature type="binding site" evidence="18">
    <location>
        <position position="70"/>
    </location>
    <ligand>
        <name>K(+)</name>
        <dbReference type="ChEBI" id="CHEBI:29103"/>
    </ligand>
</feature>
<comment type="similarity">
    <text evidence="17">Belongs to the NnrD/CARKD family.</text>
</comment>
<dbReference type="PANTHER" id="PTHR12592:SF0">
    <property type="entry name" value="ATP-DEPENDENT (S)-NAD(P)H-HYDRATE DEHYDRATASE"/>
    <property type="match status" value="1"/>
</dbReference>
<dbReference type="GO" id="GO:0110051">
    <property type="term" value="P:metabolite repair"/>
    <property type="evidence" value="ECO:0007669"/>
    <property type="project" value="TreeGrafter"/>
</dbReference>
<evidence type="ECO:0000256" key="16">
    <source>
        <dbReference type="ARBA" id="ARBA00049209"/>
    </source>
</evidence>
<dbReference type="STRING" id="765912.Thimo_1694"/>
<comment type="similarity">
    <text evidence="3 19">In the N-terminal section; belongs to the NnrE/AIBP family.</text>
</comment>
<evidence type="ECO:0000256" key="3">
    <source>
        <dbReference type="ARBA" id="ARBA00006001"/>
    </source>
</evidence>
<evidence type="ECO:0000256" key="9">
    <source>
        <dbReference type="ARBA" id="ARBA00022958"/>
    </source>
</evidence>
<dbReference type="GO" id="GO:0005524">
    <property type="term" value="F:ATP binding"/>
    <property type="evidence" value="ECO:0007669"/>
    <property type="project" value="UniProtKB-UniRule"/>
</dbReference>
<dbReference type="PATRIC" id="fig|765912.4.peg.1661"/>
<comment type="function">
    <text evidence="18">Catalyzes the epimerization of the S- and R-forms of NAD(P)HX, a damaged form of NAD(P)H that is a result of enzymatic or heat-dependent hydration. This is a prerequisite for the S-specific NAD(P)H-hydrate dehydratase to allow the repair of both epimers of NAD(P)HX.</text>
</comment>
<dbReference type="Pfam" id="PF03853">
    <property type="entry name" value="YjeF_N"/>
    <property type="match status" value="1"/>
</dbReference>
<comment type="similarity">
    <text evidence="18">Belongs to the NnrE/AIBP family.</text>
</comment>
<comment type="subunit">
    <text evidence="17">Homotetramer.</text>
</comment>
<organism evidence="22 23">
    <name type="scientific">Thioflavicoccus mobilis 8321</name>
    <dbReference type="NCBI Taxonomy" id="765912"/>
    <lineage>
        <taxon>Bacteria</taxon>
        <taxon>Pseudomonadati</taxon>
        <taxon>Pseudomonadota</taxon>
        <taxon>Gammaproteobacteria</taxon>
        <taxon>Chromatiales</taxon>
        <taxon>Chromatiaceae</taxon>
        <taxon>Thioflavicoccus</taxon>
    </lineage>
</organism>
<dbReference type="PIRSF" id="PIRSF017184">
    <property type="entry name" value="Nnr"/>
    <property type="match status" value="1"/>
</dbReference>
<evidence type="ECO:0000256" key="13">
    <source>
        <dbReference type="ARBA" id="ARBA00023268"/>
    </source>
</evidence>
<comment type="cofactor">
    <cofactor evidence="18 19">
        <name>K(+)</name>
        <dbReference type="ChEBI" id="CHEBI:29103"/>
    </cofactor>
    <text evidence="18 19">Binds 1 potassium ion per subunit.</text>
</comment>
<dbReference type="EC" id="4.2.1.136" evidence="19"/>
<dbReference type="SUPFAM" id="SSF64153">
    <property type="entry name" value="YjeF N-terminal domain-like"/>
    <property type="match status" value="1"/>
</dbReference>
<dbReference type="GO" id="GO:0046496">
    <property type="term" value="P:nicotinamide nucleotide metabolic process"/>
    <property type="evidence" value="ECO:0007669"/>
    <property type="project" value="UniProtKB-UniRule"/>
</dbReference>
<dbReference type="HAMAP" id="MF_01965">
    <property type="entry name" value="NADHX_dehydratase"/>
    <property type="match status" value="1"/>
</dbReference>
<sequence length="503" mass="51975">MPHRIPETSPLPHALYRAEQLRLLDRAAIDEAGIAGGELMERAGRAAYRLLRTTWPRARSLTVLCGAGNNAGDGYVVARRAAADGLAVRVIALADPDGLRGDALAKAVAYRDAGGRILSDPALPARTDVIIDALLGIGIGRDVEGRWAEVIRASNAHQAPVLAIDVPSGLDADTGAVRGTAIEAQGTTTFIGLKPGLFTGAGPDCCGRIHFDRLDVPATVYARTVAAARRIDWPSQRHLLAPRRRTAHKGDSGHVLVIGGAPGLAGAARLAGEAALRAGAGLVTIATHPAHASWLNIGRPELMCRGVETPVDLAPLIERADVIALGPGLGQDAWGEALWRAALNAERPLVVDADALNRLARAPRRSDHWILTPHPGEAARLLGLSTAAVQLDRIAAARTLQERFGGVAILKGAGSVIVGPSHRPPAICSDGNPGLASGGTGDALTGVVAALLAQGLELEEAAEVGVCLHAAAGDAAAREGERGLLASDLIAALRGTLRSVEAR</sequence>
<evidence type="ECO:0000256" key="10">
    <source>
        <dbReference type="ARBA" id="ARBA00023027"/>
    </source>
</evidence>
<dbReference type="RefSeq" id="WP_015280612.1">
    <property type="nucleotide sequence ID" value="NC_019940.1"/>
</dbReference>
<feature type="binding site" evidence="18">
    <location>
        <position position="132"/>
    </location>
    <ligand>
        <name>K(+)</name>
        <dbReference type="ChEBI" id="CHEBI:29103"/>
    </ligand>
</feature>
<reference evidence="22 23" key="1">
    <citation type="submission" date="2011-09" db="EMBL/GenBank/DDBJ databases">
        <title>Complete sequence of chromosome of Thioflavicoccus mobilis 8321.</title>
        <authorList>
            <consortium name="US DOE Joint Genome Institute"/>
            <person name="Lucas S."/>
            <person name="Han J."/>
            <person name="Lapidus A."/>
            <person name="Cheng J.-F."/>
            <person name="Goodwin L."/>
            <person name="Pitluck S."/>
            <person name="Peters L."/>
            <person name="Ovchinnikova G."/>
            <person name="Lu M."/>
            <person name="Detter J.C."/>
            <person name="Han C."/>
            <person name="Tapia R."/>
            <person name="Land M."/>
            <person name="Hauser L."/>
            <person name="Kyrpides N."/>
            <person name="Ivanova N."/>
            <person name="Pagani I."/>
            <person name="Vogl K."/>
            <person name="Liu Z."/>
            <person name="Imhoff J."/>
            <person name="Thiel V."/>
            <person name="Frigaard N.-U."/>
            <person name="Bryant D."/>
            <person name="Woyke T."/>
        </authorList>
    </citation>
    <scope>NUCLEOTIDE SEQUENCE [LARGE SCALE GENOMIC DNA]</scope>
    <source>
        <strain evidence="22 23">8321</strain>
    </source>
</reference>
<comment type="caution">
    <text evidence="18">Lacks conserved residue(s) required for the propagation of feature annotation.</text>
</comment>
<comment type="catalytic activity">
    <reaction evidence="2 18 19">
        <text>(6R)-NADPHX = (6S)-NADPHX</text>
        <dbReference type="Rhea" id="RHEA:32227"/>
        <dbReference type="ChEBI" id="CHEBI:64076"/>
        <dbReference type="ChEBI" id="CHEBI:64077"/>
        <dbReference type="EC" id="5.1.99.6"/>
    </reaction>
</comment>
<feature type="binding site" evidence="17">
    <location>
        <position position="442"/>
    </location>
    <ligand>
        <name>(6S)-NADPHX</name>
        <dbReference type="ChEBI" id="CHEBI:64076"/>
    </ligand>
</feature>
<feature type="domain" description="YjeF C-terminal" evidence="20">
    <location>
        <begin position="232"/>
        <end position="500"/>
    </location>
</feature>
<evidence type="ECO:0000256" key="1">
    <source>
        <dbReference type="ARBA" id="ARBA00000013"/>
    </source>
</evidence>
<keyword evidence="8 17" id="KW-0521">NADP</keyword>
<evidence type="ECO:0000256" key="7">
    <source>
        <dbReference type="ARBA" id="ARBA00022840"/>
    </source>
</evidence>
<comment type="function">
    <text evidence="17">Catalyzes the dehydration of the S-form of NAD(P)HX at the expense of ADP, which is converted to AMP. Together with NAD(P)HX epimerase, which catalyzes the epimerization of the S- and R-forms, the enzyme allows the repair of both epimers of NAD(P)HX, a damaged form of NAD(P)H that is a result of enzymatic or heat-dependent hydration.</text>
</comment>
<evidence type="ECO:0000256" key="17">
    <source>
        <dbReference type="HAMAP-Rule" id="MF_01965"/>
    </source>
</evidence>
<evidence type="ECO:0000256" key="5">
    <source>
        <dbReference type="ARBA" id="ARBA00022723"/>
    </source>
</evidence>
<keyword evidence="22" id="KW-0808">Transferase</keyword>
<dbReference type="KEGG" id="tmb:Thimo_1694"/>
<name>L0GWY8_9GAMM</name>
<evidence type="ECO:0000256" key="19">
    <source>
        <dbReference type="PIRNR" id="PIRNR017184"/>
    </source>
</evidence>
<evidence type="ECO:0000256" key="14">
    <source>
        <dbReference type="ARBA" id="ARBA00025153"/>
    </source>
</evidence>
<feature type="binding site" evidence="18">
    <location>
        <position position="168"/>
    </location>
    <ligand>
        <name>K(+)</name>
        <dbReference type="ChEBI" id="CHEBI:29103"/>
    </ligand>
</feature>
<dbReference type="PROSITE" id="PS51385">
    <property type="entry name" value="YJEF_N"/>
    <property type="match status" value="1"/>
</dbReference>
<dbReference type="InterPro" id="IPR029056">
    <property type="entry name" value="Ribokinase-like"/>
</dbReference>
<evidence type="ECO:0000259" key="21">
    <source>
        <dbReference type="PROSITE" id="PS51385"/>
    </source>
</evidence>
<gene>
    <name evidence="18" type="primary">nnrE</name>
    <name evidence="17" type="synonym">nnrD</name>
    <name evidence="22" type="ORF">Thimo_1694</name>
</gene>
<dbReference type="Proteomes" id="UP000010816">
    <property type="component" value="Chromosome"/>
</dbReference>
<comment type="catalytic activity">
    <reaction evidence="1 18 19">
        <text>(6R)-NADHX = (6S)-NADHX</text>
        <dbReference type="Rhea" id="RHEA:32215"/>
        <dbReference type="ChEBI" id="CHEBI:64074"/>
        <dbReference type="ChEBI" id="CHEBI:64075"/>
        <dbReference type="EC" id="5.1.99.6"/>
    </reaction>
</comment>
<feature type="domain" description="YjeF N-terminal" evidence="21">
    <location>
        <begin position="21"/>
        <end position="222"/>
    </location>
</feature>
<feature type="binding site" evidence="18">
    <location>
        <position position="165"/>
    </location>
    <ligand>
        <name>(6S)-NADPHX</name>
        <dbReference type="ChEBI" id="CHEBI:64076"/>
    </ligand>
</feature>
<dbReference type="NCBIfam" id="TIGR00196">
    <property type="entry name" value="yjeF_cterm"/>
    <property type="match status" value="1"/>
</dbReference>
<dbReference type="InterPro" id="IPR030677">
    <property type="entry name" value="Nnr"/>
</dbReference>
<feature type="binding site" evidence="17">
    <location>
        <position position="441"/>
    </location>
    <ligand>
        <name>AMP</name>
        <dbReference type="ChEBI" id="CHEBI:456215"/>
    </ligand>
</feature>
<dbReference type="AlphaFoldDB" id="L0GWY8"/>
<dbReference type="PROSITE" id="PS51383">
    <property type="entry name" value="YJEF_C_3"/>
    <property type="match status" value="1"/>
</dbReference>
<dbReference type="InterPro" id="IPR036652">
    <property type="entry name" value="YjeF_N_dom_sf"/>
</dbReference>
<proteinExistence type="inferred from homology"/>
<comment type="cofactor">
    <cofactor evidence="17">
        <name>Mg(2+)</name>
        <dbReference type="ChEBI" id="CHEBI:18420"/>
    </cofactor>
</comment>
<keyword evidence="23" id="KW-1185">Reference proteome</keyword>
<evidence type="ECO:0000256" key="11">
    <source>
        <dbReference type="ARBA" id="ARBA00023235"/>
    </source>
</evidence>
<dbReference type="HAMAP" id="MF_01966">
    <property type="entry name" value="NADHX_epimerase"/>
    <property type="match status" value="1"/>
</dbReference>
<keyword evidence="13" id="KW-0511">Multifunctional enzyme</keyword>
<feature type="binding site" evidence="18">
    <location>
        <begin position="136"/>
        <end position="142"/>
    </location>
    <ligand>
        <name>(6S)-NADPHX</name>
        <dbReference type="ChEBI" id="CHEBI:64076"/>
    </ligand>
</feature>
<evidence type="ECO:0000256" key="18">
    <source>
        <dbReference type="HAMAP-Rule" id="MF_01966"/>
    </source>
</evidence>
<dbReference type="InterPro" id="IPR004443">
    <property type="entry name" value="YjeF_N_dom"/>
</dbReference>
<dbReference type="GO" id="GO:0052855">
    <property type="term" value="F:ADP-dependent NAD(P)H-hydrate dehydratase activity"/>
    <property type="evidence" value="ECO:0007669"/>
    <property type="project" value="UniProtKB-UniRule"/>
</dbReference>
<evidence type="ECO:0000256" key="2">
    <source>
        <dbReference type="ARBA" id="ARBA00000909"/>
    </source>
</evidence>
<feature type="binding site" evidence="17">
    <location>
        <position position="267"/>
    </location>
    <ligand>
        <name>(6S)-NADPHX</name>
        <dbReference type="ChEBI" id="CHEBI:64076"/>
    </ligand>
</feature>
<evidence type="ECO:0000259" key="20">
    <source>
        <dbReference type="PROSITE" id="PS51383"/>
    </source>
</evidence>
<feature type="binding site" evidence="17">
    <location>
        <begin position="411"/>
        <end position="415"/>
    </location>
    <ligand>
        <name>AMP</name>
        <dbReference type="ChEBI" id="CHEBI:456215"/>
    </ligand>
</feature>
<dbReference type="SUPFAM" id="SSF53613">
    <property type="entry name" value="Ribokinase-like"/>
    <property type="match status" value="1"/>
</dbReference>
<comment type="catalytic activity">
    <reaction evidence="15 17 19">
        <text>(6S)-NADHX + ADP = AMP + phosphate + NADH + H(+)</text>
        <dbReference type="Rhea" id="RHEA:32223"/>
        <dbReference type="ChEBI" id="CHEBI:15378"/>
        <dbReference type="ChEBI" id="CHEBI:43474"/>
        <dbReference type="ChEBI" id="CHEBI:57945"/>
        <dbReference type="ChEBI" id="CHEBI:64074"/>
        <dbReference type="ChEBI" id="CHEBI:456215"/>
        <dbReference type="ChEBI" id="CHEBI:456216"/>
        <dbReference type="EC" id="4.2.1.136"/>
    </reaction>
</comment>
<keyword evidence="6 17" id="KW-0547">Nucleotide-binding</keyword>
<dbReference type="CDD" id="cd01171">
    <property type="entry name" value="YXKO-related"/>
    <property type="match status" value="1"/>
</dbReference>
<evidence type="ECO:0000256" key="6">
    <source>
        <dbReference type="ARBA" id="ARBA00022741"/>
    </source>
</evidence>
<evidence type="ECO:0000256" key="15">
    <source>
        <dbReference type="ARBA" id="ARBA00048238"/>
    </source>
</evidence>
<dbReference type="GO" id="GO:0016301">
    <property type="term" value="F:kinase activity"/>
    <property type="evidence" value="ECO:0007669"/>
    <property type="project" value="UniProtKB-KW"/>
</dbReference>
<dbReference type="PROSITE" id="PS01049">
    <property type="entry name" value="YJEF_C_1"/>
    <property type="match status" value="1"/>
</dbReference>
<keyword evidence="11 18" id="KW-0413">Isomerase</keyword>
<dbReference type="HOGENOM" id="CLU_024853_4_3_6"/>
<dbReference type="InterPro" id="IPR000631">
    <property type="entry name" value="CARKD"/>
</dbReference>
<dbReference type="Pfam" id="PF01256">
    <property type="entry name" value="Carb_kinase"/>
    <property type="match status" value="1"/>
</dbReference>